<evidence type="ECO:0000313" key="3">
    <source>
        <dbReference type="Proteomes" id="UP000290218"/>
    </source>
</evidence>
<comment type="caution">
    <text evidence="2">The sequence shown here is derived from an EMBL/GenBank/DDBJ whole genome shotgun (WGS) entry which is preliminary data.</text>
</comment>
<name>A0A4Q1CB41_9BACT</name>
<dbReference type="EMBL" id="SDHX01000001">
    <property type="protein sequence ID" value="RXK56126.1"/>
    <property type="molecule type" value="Genomic_DNA"/>
</dbReference>
<accession>A0A4Q1CB41</accession>
<dbReference type="AlphaFoldDB" id="A0A4Q1CB41"/>
<dbReference type="OrthoDB" id="191917at2"/>
<sequence>MFRSVLFLSCAFGLSAIAVMAAPLIGRMDGDNYVSPTAQFRIRAPVLTELGGTISDTENVVTFQDNYGTHISVACFPMDASQRWEYDTRGLRDYLLFFFTDVVMANFASRFRGASVESARFLPDLQGGALIGYSLLPGGSHFEHLSRVLDGPPADPAVAKRGTLIFVRDRHVYAISIELAERVTQRSTYRLTKEEEDNQLSTRLTAILERVSFTNDRPRTP</sequence>
<proteinExistence type="predicted"/>
<organism evidence="2 3">
    <name type="scientific">Oleiharenicola lentus</name>
    <dbReference type="NCBI Taxonomy" id="2508720"/>
    <lineage>
        <taxon>Bacteria</taxon>
        <taxon>Pseudomonadati</taxon>
        <taxon>Verrucomicrobiota</taxon>
        <taxon>Opitutia</taxon>
        <taxon>Opitutales</taxon>
        <taxon>Opitutaceae</taxon>
        <taxon>Oleiharenicola</taxon>
    </lineage>
</organism>
<reference evidence="2 3" key="1">
    <citation type="submission" date="2019-01" db="EMBL/GenBank/DDBJ databases">
        <title>Lacunisphaera sp. strain TWA-58.</title>
        <authorList>
            <person name="Chen W.-M."/>
        </authorList>
    </citation>
    <scope>NUCLEOTIDE SEQUENCE [LARGE SCALE GENOMIC DNA]</scope>
    <source>
        <strain evidence="2 3">TWA-58</strain>
    </source>
</reference>
<keyword evidence="3" id="KW-1185">Reference proteome</keyword>
<keyword evidence="1" id="KW-0732">Signal</keyword>
<feature type="chain" id="PRO_5020495421" evidence="1">
    <location>
        <begin position="22"/>
        <end position="221"/>
    </location>
</feature>
<gene>
    <name evidence="2" type="ORF">ESB00_09705</name>
</gene>
<protein>
    <submittedName>
        <fullName evidence="2">Uncharacterized protein</fullName>
    </submittedName>
</protein>
<dbReference type="RefSeq" id="WP_129047492.1">
    <property type="nucleotide sequence ID" value="NZ_SDHX01000001.1"/>
</dbReference>
<evidence type="ECO:0000313" key="2">
    <source>
        <dbReference type="EMBL" id="RXK56126.1"/>
    </source>
</evidence>
<evidence type="ECO:0000256" key="1">
    <source>
        <dbReference type="SAM" id="SignalP"/>
    </source>
</evidence>
<dbReference type="Proteomes" id="UP000290218">
    <property type="component" value="Unassembled WGS sequence"/>
</dbReference>
<feature type="signal peptide" evidence="1">
    <location>
        <begin position="1"/>
        <end position="21"/>
    </location>
</feature>